<feature type="chain" id="PRO_5035763540" evidence="1">
    <location>
        <begin position="20"/>
        <end position="75"/>
    </location>
</feature>
<feature type="signal peptide" evidence="1">
    <location>
        <begin position="1"/>
        <end position="19"/>
    </location>
</feature>
<dbReference type="AlphaFoldDB" id="A0A8S9YSF6"/>
<proteinExistence type="predicted"/>
<organism evidence="2 3">
    <name type="scientific">Paragonimus skrjabini miyazakii</name>
    <dbReference type="NCBI Taxonomy" id="59628"/>
    <lineage>
        <taxon>Eukaryota</taxon>
        <taxon>Metazoa</taxon>
        <taxon>Spiralia</taxon>
        <taxon>Lophotrochozoa</taxon>
        <taxon>Platyhelminthes</taxon>
        <taxon>Trematoda</taxon>
        <taxon>Digenea</taxon>
        <taxon>Plagiorchiida</taxon>
        <taxon>Troglotremata</taxon>
        <taxon>Troglotrematidae</taxon>
        <taxon>Paragonimus</taxon>
    </lineage>
</organism>
<evidence type="ECO:0000256" key="1">
    <source>
        <dbReference type="SAM" id="SignalP"/>
    </source>
</evidence>
<evidence type="ECO:0000313" key="2">
    <source>
        <dbReference type="EMBL" id="KAF7257925.1"/>
    </source>
</evidence>
<reference evidence="2" key="1">
    <citation type="submission" date="2019-07" db="EMBL/GenBank/DDBJ databases">
        <title>Annotation for the trematode Paragonimus miyazaki's.</title>
        <authorList>
            <person name="Choi Y.-J."/>
        </authorList>
    </citation>
    <scope>NUCLEOTIDE SEQUENCE</scope>
    <source>
        <strain evidence="2">Japan</strain>
    </source>
</reference>
<keyword evidence="3" id="KW-1185">Reference proteome</keyword>
<dbReference type="EMBL" id="JTDE01002059">
    <property type="protein sequence ID" value="KAF7257925.1"/>
    <property type="molecule type" value="Genomic_DNA"/>
</dbReference>
<comment type="caution">
    <text evidence="2">The sequence shown here is derived from an EMBL/GenBank/DDBJ whole genome shotgun (WGS) entry which is preliminary data.</text>
</comment>
<dbReference type="Proteomes" id="UP000822476">
    <property type="component" value="Unassembled WGS sequence"/>
</dbReference>
<accession>A0A8S9YSF6</accession>
<name>A0A8S9YSF6_9TREM</name>
<sequence>MWSTTTFVLIVLLLSQISALDEEATSIHCTRHKRPGLWKAEPFNCSPVKVSTPQGELITLKGFWIHVRNHRFRDA</sequence>
<gene>
    <name evidence="2" type="ORF">EG68_04863</name>
</gene>
<keyword evidence="1" id="KW-0732">Signal</keyword>
<protein>
    <submittedName>
        <fullName evidence="2">Uncharacterized protein</fullName>
    </submittedName>
</protein>
<evidence type="ECO:0000313" key="3">
    <source>
        <dbReference type="Proteomes" id="UP000822476"/>
    </source>
</evidence>